<evidence type="ECO:0000313" key="3">
    <source>
        <dbReference type="Proteomes" id="UP000515971"/>
    </source>
</evidence>
<feature type="region of interest" description="Disordered" evidence="1">
    <location>
        <begin position="18"/>
        <end position="58"/>
    </location>
</feature>
<dbReference type="EMBL" id="CP060718">
    <property type="protein sequence ID" value="QNN67273.1"/>
    <property type="molecule type" value="Genomic_DNA"/>
</dbReference>
<protein>
    <submittedName>
        <fullName evidence="2">Uncharacterized protein</fullName>
    </submittedName>
</protein>
<accession>A0A7G9SHE8</accession>
<reference evidence="2 3" key="1">
    <citation type="submission" date="2020-08" db="EMBL/GenBank/DDBJ databases">
        <title>Genome sequence of Sphingomonas lutea KCTC 23642T.</title>
        <authorList>
            <person name="Hyun D.-W."/>
            <person name="Bae J.-W."/>
        </authorList>
    </citation>
    <scope>NUCLEOTIDE SEQUENCE [LARGE SCALE GENOMIC DNA]</scope>
    <source>
        <strain evidence="2 3">KCTC 23642</strain>
    </source>
</reference>
<proteinExistence type="predicted"/>
<name>A0A7G9SHE8_9SPHN</name>
<dbReference type="RefSeq" id="WP_187537862.1">
    <property type="nucleotide sequence ID" value="NZ_BAABJT010000001.1"/>
</dbReference>
<evidence type="ECO:0000313" key="2">
    <source>
        <dbReference type="EMBL" id="QNN67273.1"/>
    </source>
</evidence>
<sequence>MKIALPLICLLVAGCRDAQPPLPTRDEAAQLNEAEDLLDQTANDEGPDAAAADPSLNN</sequence>
<dbReference type="PROSITE" id="PS51257">
    <property type="entry name" value="PROKAR_LIPOPROTEIN"/>
    <property type="match status" value="1"/>
</dbReference>
<dbReference type="KEGG" id="slut:H9L13_11785"/>
<dbReference type="AlphaFoldDB" id="A0A7G9SHE8"/>
<evidence type="ECO:0000256" key="1">
    <source>
        <dbReference type="SAM" id="MobiDB-lite"/>
    </source>
</evidence>
<gene>
    <name evidence="2" type="ORF">H9L13_11785</name>
</gene>
<keyword evidence="3" id="KW-1185">Reference proteome</keyword>
<dbReference type="Proteomes" id="UP000515971">
    <property type="component" value="Chromosome"/>
</dbReference>
<organism evidence="2 3">
    <name type="scientific">Sphingomonas lutea</name>
    <dbReference type="NCBI Taxonomy" id="1045317"/>
    <lineage>
        <taxon>Bacteria</taxon>
        <taxon>Pseudomonadati</taxon>
        <taxon>Pseudomonadota</taxon>
        <taxon>Alphaproteobacteria</taxon>
        <taxon>Sphingomonadales</taxon>
        <taxon>Sphingomonadaceae</taxon>
        <taxon>Sphingomonas</taxon>
    </lineage>
</organism>